<proteinExistence type="predicted"/>
<reference evidence="1" key="2">
    <citation type="submission" date="2020-03" db="EMBL/GenBank/DDBJ databases">
        <title>Flavobacteriaceae bacterium strain TP-CH-4, a member of the family Flavobacteriaceae isolated from a deep-sea seamount.</title>
        <authorList>
            <person name="Zhang D.-C."/>
        </authorList>
    </citation>
    <scope>NUCLEOTIDE SEQUENCE</scope>
    <source>
        <strain evidence="1">TP-CH-4</strain>
    </source>
</reference>
<gene>
    <name evidence="1" type="ORF">FK220_006645</name>
</gene>
<dbReference type="RefSeq" id="WP_152573466.1">
    <property type="nucleotide sequence ID" value="NZ_VIKU02000001.1"/>
</dbReference>
<sequence length="200" mass="23516">MKLFYSYPIPLTVFFFLIFASVFAQNDYQKGYVITLENDTLWGYIKDRKPTGLLPKIRFKGNNMKKRFGPTKIIGYQVGDRYYESIWVDKQSRFLRENVVSISGKGERIFLRLLEKGKLVHYILEFQDQGEQLVQEIDYFKKEGSPQLIRVTQGLLGLKRKRVMAFLRDCPSLTERIERKTLKHAGEIASYYNNECTSEN</sequence>
<dbReference type="AlphaFoldDB" id="A0A967E5W6"/>
<evidence type="ECO:0000313" key="1">
    <source>
        <dbReference type="EMBL" id="NHF59010.1"/>
    </source>
</evidence>
<reference evidence="1" key="1">
    <citation type="submission" date="2019-07" db="EMBL/GenBank/DDBJ databases">
        <authorList>
            <person name="De-Chao Zhang Q."/>
        </authorList>
    </citation>
    <scope>NUCLEOTIDE SEQUENCE</scope>
    <source>
        <strain evidence="1">TP-CH-4</strain>
    </source>
</reference>
<dbReference type="EMBL" id="VIKU02000001">
    <property type="protein sequence ID" value="NHF59010.1"/>
    <property type="molecule type" value="Genomic_DNA"/>
</dbReference>
<name>A0A967E5W6_9FLAO</name>
<accession>A0A967E5W6</accession>
<protein>
    <submittedName>
        <fullName evidence="1">Uncharacterized protein</fullName>
    </submittedName>
</protein>
<keyword evidence="2" id="KW-1185">Reference proteome</keyword>
<comment type="caution">
    <text evidence="1">The sequence shown here is derived from an EMBL/GenBank/DDBJ whole genome shotgun (WGS) entry which is preliminary data.</text>
</comment>
<dbReference type="Proteomes" id="UP000707206">
    <property type="component" value="Unassembled WGS sequence"/>
</dbReference>
<evidence type="ECO:0000313" key="2">
    <source>
        <dbReference type="Proteomes" id="UP000707206"/>
    </source>
</evidence>
<organism evidence="1 2">
    <name type="scientific">Pelagihabitans pacificus</name>
    <dbReference type="NCBI Taxonomy" id="2696054"/>
    <lineage>
        <taxon>Bacteria</taxon>
        <taxon>Pseudomonadati</taxon>
        <taxon>Bacteroidota</taxon>
        <taxon>Flavobacteriia</taxon>
        <taxon>Flavobacteriales</taxon>
        <taxon>Flavobacteriaceae</taxon>
        <taxon>Pelagihabitans</taxon>
    </lineage>
</organism>